<evidence type="ECO:0000313" key="2">
    <source>
        <dbReference type="Proteomes" id="UP000031938"/>
    </source>
</evidence>
<organism evidence="1 2">
    <name type="scientific">Jeotgalibacillus soli</name>
    <dbReference type="NCBI Taxonomy" id="889306"/>
    <lineage>
        <taxon>Bacteria</taxon>
        <taxon>Bacillati</taxon>
        <taxon>Bacillota</taxon>
        <taxon>Bacilli</taxon>
        <taxon>Bacillales</taxon>
        <taxon>Caryophanaceae</taxon>
        <taxon>Jeotgalibacillus</taxon>
    </lineage>
</organism>
<protein>
    <submittedName>
        <fullName evidence="1">Uncharacterized protein</fullName>
    </submittedName>
</protein>
<comment type="caution">
    <text evidence="1">The sequence shown here is derived from an EMBL/GenBank/DDBJ whole genome shotgun (WGS) entry which is preliminary data.</text>
</comment>
<dbReference type="EMBL" id="JXRP01000017">
    <property type="protein sequence ID" value="KIL45882.1"/>
    <property type="molecule type" value="Genomic_DNA"/>
</dbReference>
<evidence type="ECO:0000313" key="1">
    <source>
        <dbReference type="EMBL" id="KIL45882.1"/>
    </source>
</evidence>
<name>A0A0C2VA82_9BACL</name>
<dbReference type="PATRIC" id="fig|889306.3.peg.2244"/>
<gene>
    <name evidence="1" type="ORF">KP78_22310</name>
</gene>
<dbReference type="STRING" id="889306.KP78_22310"/>
<dbReference type="AlphaFoldDB" id="A0A0C2VA82"/>
<accession>A0A0C2VA82</accession>
<proteinExistence type="predicted"/>
<reference evidence="1 2" key="1">
    <citation type="submission" date="2015-01" db="EMBL/GenBank/DDBJ databases">
        <title>Genome sequencing of Jeotgalibacillus soli.</title>
        <authorList>
            <person name="Goh K.M."/>
            <person name="Chan K.-G."/>
            <person name="Yaakop A.S."/>
            <person name="Ee R."/>
            <person name="Gan H.M."/>
            <person name="Chan C.S."/>
        </authorList>
    </citation>
    <scope>NUCLEOTIDE SEQUENCE [LARGE SCALE GENOMIC DNA]</scope>
    <source>
        <strain evidence="1 2">P9</strain>
    </source>
</reference>
<dbReference type="Proteomes" id="UP000031938">
    <property type="component" value="Unassembled WGS sequence"/>
</dbReference>
<keyword evidence="2" id="KW-1185">Reference proteome</keyword>
<sequence>MVMEFVVHFRVIRYSVHENNTKRKIFIQNNIIFMKAYS</sequence>